<dbReference type="GeneTree" id="ENSGT00530000066432"/>
<feature type="region of interest" description="Disordered" evidence="2">
    <location>
        <begin position="179"/>
        <end position="218"/>
    </location>
</feature>
<dbReference type="OMA" id="QTNINKP"/>
<reference evidence="3" key="2">
    <citation type="journal article" date="2008" name="Genome Biol.">
        <title>Improved genome assembly and evidence-based global gene model set for the chordate Ciona intestinalis: new insight into intron and operon populations.</title>
        <authorList>
            <person name="Satou Y."/>
            <person name="Mineta K."/>
            <person name="Ogasawara M."/>
            <person name="Sasakura Y."/>
            <person name="Shoguchi E."/>
            <person name="Ueno K."/>
            <person name="Yamada L."/>
            <person name="Matsumoto J."/>
            <person name="Wasserscheid J."/>
            <person name="Dewar K."/>
            <person name="Wiley G.B."/>
            <person name="Macmil S.L."/>
            <person name="Roe B.A."/>
            <person name="Zeller R.W."/>
            <person name="Hastings K.E."/>
            <person name="Lemaire P."/>
            <person name="Lindquist E."/>
            <person name="Endo T."/>
            <person name="Hotta K."/>
            <person name="Inaba K."/>
        </authorList>
    </citation>
    <scope>NUCLEOTIDE SEQUENCE [LARGE SCALE GENOMIC DNA]</scope>
    <source>
        <strain evidence="3">wild type</strain>
    </source>
</reference>
<sequence length="218" mass="24771">MESVGSSTPSSIQNIIKKAKEARIKEKRGNYSGDSSLLKLRKKRKSKSQSFVMRHASALVEKNKTLALMLVQTKNLNRKLETSIHLLQRNQMDMMVRMNSYRVENEALRGKLETTQDKLDGQASTFDKFIEDFMTMAEATREKLILEDAIELSQPELEQTNINKPTSAIAAKVVKDKWKPNLDSIKSPDETDPETDPGMLESPQPPNLHQVEDQQDVE</sequence>
<reference evidence="3" key="4">
    <citation type="submission" date="2025-09" db="UniProtKB">
        <authorList>
            <consortium name="Ensembl"/>
        </authorList>
    </citation>
    <scope>IDENTIFICATION</scope>
</reference>
<proteinExistence type="predicted"/>
<feature type="coiled-coil region" evidence="1">
    <location>
        <begin position="70"/>
        <end position="118"/>
    </location>
</feature>
<evidence type="ECO:0000313" key="4">
    <source>
        <dbReference type="Proteomes" id="UP000008144"/>
    </source>
</evidence>
<protein>
    <submittedName>
        <fullName evidence="3">Uncharacterized protein</fullName>
    </submittedName>
</protein>
<evidence type="ECO:0000256" key="2">
    <source>
        <dbReference type="SAM" id="MobiDB-lite"/>
    </source>
</evidence>
<keyword evidence="1" id="KW-0175">Coiled coil</keyword>
<dbReference type="AlphaFoldDB" id="H2Y0C4"/>
<evidence type="ECO:0000256" key="1">
    <source>
        <dbReference type="SAM" id="Coils"/>
    </source>
</evidence>
<organism evidence="3 4">
    <name type="scientific">Ciona intestinalis</name>
    <name type="common">Transparent sea squirt</name>
    <name type="synonym">Ascidia intestinalis</name>
    <dbReference type="NCBI Taxonomy" id="7719"/>
    <lineage>
        <taxon>Eukaryota</taxon>
        <taxon>Metazoa</taxon>
        <taxon>Chordata</taxon>
        <taxon>Tunicata</taxon>
        <taxon>Ascidiacea</taxon>
        <taxon>Phlebobranchia</taxon>
        <taxon>Cionidae</taxon>
        <taxon>Ciona</taxon>
    </lineage>
</organism>
<reference evidence="4" key="1">
    <citation type="journal article" date="2002" name="Science">
        <title>The draft genome of Ciona intestinalis: insights into chordate and vertebrate origins.</title>
        <authorList>
            <person name="Dehal P."/>
            <person name="Satou Y."/>
            <person name="Campbell R.K."/>
            <person name="Chapman J."/>
            <person name="Degnan B."/>
            <person name="De Tomaso A."/>
            <person name="Davidson B."/>
            <person name="Di Gregorio A."/>
            <person name="Gelpke M."/>
            <person name="Goodstein D.M."/>
            <person name="Harafuji N."/>
            <person name="Hastings K.E."/>
            <person name="Ho I."/>
            <person name="Hotta K."/>
            <person name="Huang W."/>
            <person name="Kawashima T."/>
            <person name="Lemaire P."/>
            <person name="Martinez D."/>
            <person name="Meinertzhagen I.A."/>
            <person name="Necula S."/>
            <person name="Nonaka M."/>
            <person name="Putnam N."/>
            <person name="Rash S."/>
            <person name="Saiga H."/>
            <person name="Satake M."/>
            <person name="Terry A."/>
            <person name="Yamada L."/>
            <person name="Wang H.G."/>
            <person name="Awazu S."/>
            <person name="Azumi K."/>
            <person name="Boore J."/>
            <person name="Branno M."/>
            <person name="Chin-Bow S."/>
            <person name="DeSantis R."/>
            <person name="Doyle S."/>
            <person name="Francino P."/>
            <person name="Keys D.N."/>
            <person name="Haga S."/>
            <person name="Hayashi H."/>
            <person name="Hino K."/>
            <person name="Imai K.S."/>
            <person name="Inaba K."/>
            <person name="Kano S."/>
            <person name="Kobayashi K."/>
            <person name="Kobayashi M."/>
            <person name="Lee B.I."/>
            <person name="Makabe K.W."/>
            <person name="Manohar C."/>
            <person name="Matassi G."/>
            <person name="Medina M."/>
            <person name="Mochizuki Y."/>
            <person name="Mount S."/>
            <person name="Morishita T."/>
            <person name="Miura S."/>
            <person name="Nakayama A."/>
            <person name="Nishizaka S."/>
            <person name="Nomoto H."/>
            <person name="Ohta F."/>
            <person name="Oishi K."/>
            <person name="Rigoutsos I."/>
            <person name="Sano M."/>
            <person name="Sasaki A."/>
            <person name="Sasakura Y."/>
            <person name="Shoguchi E."/>
            <person name="Shin-i T."/>
            <person name="Spagnuolo A."/>
            <person name="Stainier D."/>
            <person name="Suzuki M.M."/>
            <person name="Tassy O."/>
            <person name="Takatori N."/>
            <person name="Tokuoka M."/>
            <person name="Yagi K."/>
            <person name="Yoshizaki F."/>
            <person name="Wada S."/>
            <person name="Zhang C."/>
            <person name="Hyatt P.D."/>
            <person name="Larimer F."/>
            <person name="Detter C."/>
            <person name="Doggett N."/>
            <person name="Glavina T."/>
            <person name="Hawkins T."/>
            <person name="Richardson P."/>
            <person name="Lucas S."/>
            <person name="Kohara Y."/>
            <person name="Levine M."/>
            <person name="Satoh N."/>
            <person name="Rokhsar D.S."/>
        </authorList>
    </citation>
    <scope>NUCLEOTIDE SEQUENCE [LARGE SCALE GENOMIC DNA]</scope>
</reference>
<dbReference type="EMBL" id="EAAA01000884">
    <property type="status" value="NOT_ANNOTATED_CDS"/>
    <property type="molecule type" value="Genomic_DNA"/>
</dbReference>
<keyword evidence="4" id="KW-1185">Reference proteome</keyword>
<name>H2Y0C4_CIOIN</name>
<dbReference type="HOGENOM" id="CLU_1269405_0_0_1"/>
<dbReference type="Proteomes" id="UP000008144">
    <property type="component" value="Chromosome 12"/>
</dbReference>
<reference evidence="3" key="3">
    <citation type="submission" date="2025-08" db="UniProtKB">
        <authorList>
            <consortium name="Ensembl"/>
        </authorList>
    </citation>
    <scope>IDENTIFICATION</scope>
</reference>
<dbReference type="InParanoid" id="H2Y0C4"/>
<dbReference type="Ensembl" id="ENSCINT00000030591.1">
    <property type="protein sequence ID" value="ENSCINP00000035358.1"/>
    <property type="gene ID" value="ENSCING00000018773.1"/>
</dbReference>
<accession>H2Y0C4</accession>
<evidence type="ECO:0000313" key="3">
    <source>
        <dbReference type="Ensembl" id="ENSCINP00000035358.1"/>
    </source>
</evidence>